<evidence type="ECO:0000256" key="5">
    <source>
        <dbReference type="ARBA" id="ARBA00022691"/>
    </source>
</evidence>
<evidence type="ECO:0000256" key="2">
    <source>
        <dbReference type="ARBA" id="ARBA00012003"/>
    </source>
</evidence>
<evidence type="ECO:0000256" key="1">
    <source>
        <dbReference type="ARBA" id="ARBA00010086"/>
    </source>
</evidence>
<dbReference type="AlphaFoldDB" id="A0A915HT62"/>
<feature type="region of interest" description="Disordered" evidence="6">
    <location>
        <begin position="1"/>
        <end position="26"/>
    </location>
</feature>
<keyword evidence="5" id="KW-0949">S-adenosyl-L-methionine</keyword>
<dbReference type="EC" id="2.1.1.22" evidence="2"/>
<keyword evidence="3" id="KW-0489">Methyltransferase</keyword>
<dbReference type="GO" id="GO:0030735">
    <property type="term" value="F:carnosine N-methyltransferase activity"/>
    <property type="evidence" value="ECO:0007669"/>
    <property type="project" value="UniProtKB-EC"/>
</dbReference>
<dbReference type="PANTHER" id="PTHR12303">
    <property type="entry name" value="CARNOSINE N-METHYLTRANSFERASE"/>
    <property type="match status" value="1"/>
</dbReference>
<name>A0A915HT62_ROMCU</name>
<dbReference type="Pfam" id="PF07942">
    <property type="entry name" value="CARME"/>
    <property type="match status" value="1"/>
</dbReference>
<dbReference type="GO" id="GO:0032259">
    <property type="term" value="P:methylation"/>
    <property type="evidence" value="ECO:0007669"/>
    <property type="project" value="UniProtKB-KW"/>
</dbReference>
<sequence length="336" mass="38941">MADGNNPNNYYQRVPNSKSHSSSDLASCSKLIQENHRRRKTTDDNELEDEEAEHFERINATFVHYKARCLRQLQKQLFFYNRLTPRHKSMLQNDNGVDSYVEHLKRVKSCIDENQKFLNLITARVGRMFENQNYDDHDIRDPTTKRKKWTDERSVSEFNMEKLRSTLKQFVRDWAEEGKEERESCYTPVLEDLKQLFPDPKGVEVLVPGAGLGRLAWDIAKAGYNCEGNEFSLFMLFGSNYILNHCKAINSVTIYPFVHQWTNNLSYEDQVRPVSIPDVETSSPMPDGVKFCMSAGDFTEIYAKKRSYPMQQANGCKNDKNNATDSCAKESLCMSF</sequence>
<protein>
    <recommendedName>
        <fullName evidence="2">carnosine N-methyltransferase</fullName>
        <ecNumber evidence="2">2.1.1.22</ecNumber>
    </recommendedName>
</protein>
<dbReference type="InterPro" id="IPR012901">
    <property type="entry name" value="CARME"/>
</dbReference>
<evidence type="ECO:0000256" key="3">
    <source>
        <dbReference type="ARBA" id="ARBA00022603"/>
    </source>
</evidence>
<evidence type="ECO:0000313" key="8">
    <source>
        <dbReference type="WBParaSite" id="nRc.2.0.1.t04944-RA"/>
    </source>
</evidence>
<evidence type="ECO:0000313" key="7">
    <source>
        <dbReference type="Proteomes" id="UP000887565"/>
    </source>
</evidence>
<proteinExistence type="inferred from homology"/>
<dbReference type="PANTHER" id="PTHR12303:SF6">
    <property type="entry name" value="CARNOSINE N-METHYLTRANSFERASE"/>
    <property type="match status" value="1"/>
</dbReference>
<dbReference type="GO" id="GO:0035498">
    <property type="term" value="P:carnosine metabolic process"/>
    <property type="evidence" value="ECO:0007669"/>
    <property type="project" value="TreeGrafter"/>
</dbReference>
<dbReference type="SMART" id="SM01296">
    <property type="entry name" value="N2227"/>
    <property type="match status" value="1"/>
</dbReference>
<dbReference type="InterPro" id="IPR029063">
    <property type="entry name" value="SAM-dependent_MTases_sf"/>
</dbReference>
<dbReference type="SUPFAM" id="SSF53335">
    <property type="entry name" value="S-adenosyl-L-methionine-dependent methyltransferases"/>
    <property type="match status" value="1"/>
</dbReference>
<dbReference type="Proteomes" id="UP000887565">
    <property type="component" value="Unplaced"/>
</dbReference>
<keyword evidence="4" id="KW-0808">Transferase</keyword>
<evidence type="ECO:0000256" key="6">
    <source>
        <dbReference type="SAM" id="MobiDB-lite"/>
    </source>
</evidence>
<dbReference type="GO" id="GO:0005634">
    <property type="term" value="C:nucleus"/>
    <property type="evidence" value="ECO:0007669"/>
    <property type="project" value="TreeGrafter"/>
</dbReference>
<dbReference type="WBParaSite" id="nRc.2.0.1.t04944-RA">
    <property type="protein sequence ID" value="nRc.2.0.1.t04944-RA"/>
    <property type="gene ID" value="nRc.2.0.1.g04944"/>
</dbReference>
<organism evidence="7 8">
    <name type="scientific">Romanomermis culicivorax</name>
    <name type="common">Nematode worm</name>
    <dbReference type="NCBI Taxonomy" id="13658"/>
    <lineage>
        <taxon>Eukaryota</taxon>
        <taxon>Metazoa</taxon>
        <taxon>Ecdysozoa</taxon>
        <taxon>Nematoda</taxon>
        <taxon>Enoplea</taxon>
        <taxon>Dorylaimia</taxon>
        <taxon>Mermithida</taxon>
        <taxon>Mermithoidea</taxon>
        <taxon>Mermithidae</taxon>
        <taxon>Romanomermis</taxon>
    </lineage>
</organism>
<evidence type="ECO:0000256" key="4">
    <source>
        <dbReference type="ARBA" id="ARBA00022679"/>
    </source>
</evidence>
<reference evidence="8" key="1">
    <citation type="submission" date="2022-11" db="UniProtKB">
        <authorList>
            <consortium name="WormBaseParasite"/>
        </authorList>
    </citation>
    <scope>IDENTIFICATION</scope>
</reference>
<accession>A0A915HT62</accession>
<keyword evidence="7" id="KW-1185">Reference proteome</keyword>
<dbReference type="GO" id="GO:0005829">
    <property type="term" value="C:cytosol"/>
    <property type="evidence" value="ECO:0007669"/>
    <property type="project" value="TreeGrafter"/>
</dbReference>
<dbReference type="OMA" id="ANGCKND"/>
<comment type="similarity">
    <text evidence="1">Belongs to the carnosine N-methyltransferase family.</text>
</comment>